<accession>A0A7G5GND7</accession>
<keyword evidence="2" id="KW-1185">Reference proteome</keyword>
<dbReference type="InterPro" id="IPR027056">
    <property type="entry name" value="Gluconate_2DH_su3"/>
</dbReference>
<protein>
    <submittedName>
        <fullName evidence="1">Gluconate 2-dehydrogenase subunit 3 family protein</fullName>
    </submittedName>
</protein>
<proteinExistence type="predicted"/>
<dbReference type="KEGG" id="sfol:H3H32_20445"/>
<evidence type="ECO:0000313" key="2">
    <source>
        <dbReference type="Proteomes" id="UP000515369"/>
    </source>
</evidence>
<dbReference type="Pfam" id="PF13618">
    <property type="entry name" value="Gluconate_2-dh3"/>
    <property type="match status" value="1"/>
</dbReference>
<dbReference type="Proteomes" id="UP000515369">
    <property type="component" value="Chromosome"/>
</dbReference>
<dbReference type="AlphaFoldDB" id="A0A7G5GND7"/>
<reference evidence="1 2" key="1">
    <citation type="submission" date="2020-07" db="EMBL/GenBank/DDBJ databases">
        <title>Spirosoma foliorum sp. nov., isolated from the leaves on the Nejang mountain Korea, Republic of.</title>
        <authorList>
            <person name="Ho H."/>
            <person name="Lee Y.-J."/>
            <person name="Nurcahyanto D.-A."/>
            <person name="Kim S.-G."/>
        </authorList>
    </citation>
    <scope>NUCLEOTIDE SEQUENCE [LARGE SCALE GENOMIC DNA]</scope>
    <source>
        <strain evidence="1 2">PL0136</strain>
    </source>
</reference>
<evidence type="ECO:0000313" key="1">
    <source>
        <dbReference type="EMBL" id="QMW00379.1"/>
    </source>
</evidence>
<dbReference type="EMBL" id="CP059732">
    <property type="protein sequence ID" value="QMW00379.1"/>
    <property type="molecule type" value="Genomic_DNA"/>
</dbReference>
<organism evidence="1 2">
    <name type="scientific">Spirosoma foliorum</name>
    <dbReference type="NCBI Taxonomy" id="2710596"/>
    <lineage>
        <taxon>Bacteria</taxon>
        <taxon>Pseudomonadati</taxon>
        <taxon>Bacteroidota</taxon>
        <taxon>Cytophagia</taxon>
        <taxon>Cytophagales</taxon>
        <taxon>Cytophagaceae</taxon>
        <taxon>Spirosoma</taxon>
    </lineage>
</organism>
<dbReference type="RefSeq" id="WP_182457496.1">
    <property type="nucleotide sequence ID" value="NZ_CP059732.1"/>
</dbReference>
<name>A0A7G5GND7_9BACT</name>
<sequence>MQRRDALKHTALFFGYAVSISALSETFIACSKEATLSWKPEFLTNNQANTIAEITETILPKTKTPGAKELGVPQFVDKMLKDLLSEDEQKDFLAGLDTFDFDKACEASTGKPFVDCTPEQRTSFLLKQDKEAAKLPPSVWGIRLAAPGPTAFFRRVKELTLLGYFTSEKVGKTILGYDPIPGHYIACMPLATGEKAWNE</sequence>
<gene>
    <name evidence="1" type="ORF">H3H32_20445</name>
</gene>